<reference evidence="1" key="1">
    <citation type="submission" date="2023-04" db="EMBL/GenBank/DDBJ databases">
        <title>Draft Genome sequencing of Naganishia species isolated from polar environments using Oxford Nanopore Technology.</title>
        <authorList>
            <person name="Leo P."/>
            <person name="Venkateswaran K."/>
        </authorList>
    </citation>
    <scope>NUCLEOTIDE SEQUENCE</scope>
    <source>
        <strain evidence="1">MNA-CCFEE 5261</strain>
    </source>
</reference>
<dbReference type="Proteomes" id="UP001241377">
    <property type="component" value="Unassembled WGS sequence"/>
</dbReference>
<protein>
    <submittedName>
        <fullName evidence="1">Uncharacterized protein</fullName>
    </submittedName>
</protein>
<evidence type="ECO:0000313" key="2">
    <source>
        <dbReference type="Proteomes" id="UP001241377"/>
    </source>
</evidence>
<dbReference type="EMBL" id="JASBWR010000159">
    <property type="protein sequence ID" value="KAJ9090927.1"/>
    <property type="molecule type" value="Genomic_DNA"/>
</dbReference>
<name>A0ACC2UVW9_9TREE</name>
<gene>
    <name evidence="1" type="ORF">QFC19_009353</name>
</gene>
<sequence length="119" mass="13570">MSDDSPRLRQHSTQAELDRLQRVEERLTKAAFDGKESHRAALQLAESNPEAMHLISVANNCIFAPWRYQGSIEGMLGIARYRVESLEADPEILQFDRPIRHYQVHPAEGVLLVVCMVDE</sequence>
<accession>A0ACC2UVW9</accession>
<proteinExistence type="predicted"/>
<evidence type="ECO:0000313" key="1">
    <source>
        <dbReference type="EMBL" id="KAJ9090927.1"/>
    </source>
</evidence>
<comment type="caution">
    <text evidence="1">The sequence shown here is derived from an EMBL/GenBank/DDBJ whole genome shotgun (WGS) entry which is preliminary data.</text>
</comment>
<organism evidence="1 2">
    <name type="scientific">Naganishia cerealis</name>
    <dbReference type="NCBI Taxonomy" id="610337"/>
    <lineage>
        <taxon>Eukaryota</taxon>
        <taxon>Fungi</taxon>
        <taxon>Dikarya</taxon>
        <taxon>Basidiomycota</taxon>
        <taxon>Agaricomycotina</taxon>
        <taxon>Tremellomycetes</taxon>
        <taxon>Filobasidiales</taxon>
        <taxon>Filobasidiaceae</taxon>
        <taxon>Naganishia</taxon>
    </lineage>
</organism>
<keyword evidence="2" id="KW-1185">Reference proteome</keyword>